<accession>A0A368P3S7</accession>
<reference evidence="2 3" key="1">
    <citation type="submission" date="2018-07" db="EMBL/GenBank/DDBJ databases">
        <title>Oceanihabitans testaceum sp. nov., isolated from marine sediment.</title>
        <authorList>
            <person name="Li C.-M."/>
        </authorList>
    </citation>
    <scope>NUCLEOTIDE SEQUENCE [LARGE SCALE GENOMIC DNA]</scope>
    <source>
        <strain evidence="2 3">S9-10</strain>
    </source>
</reference>
<keyword evidence="1" id="KW-1133">Transmembrane helix</keyword>
<evidence type="ECO:0000313" key="2">
    <source>
        <dbReference type="EMBL" id="RCU56930.1"/>
    </source>
</evidence>
<name>A0A368P3S7_9FLAO</name>
<dbReference type="EMBL" id="QPIG01000004">
    <property type="protein sequence ID" value="RCU56930.1"/>
    <property type="molecule type" value="Genomic_DNA"/>
</dbReference>
<feature type="transmembrane region" description="Helical" evidence="1">
    <location>
        <begin position="96"/>
        <end position="115"/>
    </location>
</feature>
<feature type="transmembrane region" description="Helical" evidence="1">
    <location>
        <begin position="135"/>
        <end position="158"/>
    </location>
</feature>
<organism evidence="2 3">
    <name type="scientific">Oceanihabitans sediminis</name>
    <dbReference type="NCBI Taxonomy" id="1812012"/>
    <lineage>
        <taxon>Bacteria</taxon>
        <taxon>Pseudomonadati</taxon>
        <taxon>Bacteroidota</taxon>
        <taxon>Flavobacteriia</taxon>
        <taxon>Flavobacteriales</taxon>
        <taxon>Flavobacteriaceae</taxon>
        <taxon>Oceanihabitans</taxon>
    </lineage>
</organism>
<protein>
    <recommendedName>
        <fullName evidence="4">M50 family peptidase</fullName>
    </recommendedName>
</protein>
<keyword evidence="1" id="KW-0472">Membrane</keyword>
<dbReference type="RefSeq" id="WP_113966405.1">
    <property type="nucleotide sequence ID" value="NZ_QNRP01000004.1"/>
</dbReference>
<evidence type="ECO:0000256" key="1">
    <source>
        <dbReference type="SAM" id="Phobius"/>
    </source>
</evidence>
<keyword evidence="1" id="KW-0812">Transmembrane</keyword>
<dbReference type="Proteomes" id="UP000252249">
    <property type="component" value="Unassembled WGS sequence"/>
</dbReference>
<feature type="transmembrane region" description="Helical" evidence="1">
    <location>
        <begin position="242"/>
        <end position="265"/>
    </location>
</feature>
<comment type="caution">
    <text evidence="2">The sequence shown here is derived from an EMBL/GenBank/DDBJ whole genome shotgun (WGS) entry which is preliminary data.</text>
</comment>
<evidence type="ECO:0008006" key="4">
    <source>
        <dbReference type="Google" id="ProtNLM"/>
    </source>
</evidence>
<gene>
    <name evidence="2" type="ORF">DU428_11350</name>
</gene>
<feature type="transmembrane region" description="Helical" evidence="1">
    <location>
        <begin position="203"/>
        <end position="222"/>
    </location>
</feature>
<feature type="transmembrane region" description="Helical" evidence="1">
    <location>
        <begin position="62"/>
        <end position="84"/>
    </location>
</feature>
<sequence length="267" mass="30126">MNEKITITFNSAILYVIAFLLTTIIHEFLHAIIGLSFESKPVMHHNYVEHLSIEHLTINQKISIALAGPLISLIQGVLSGVIYYKIRKRSHNLIHLLILWISVLGLFNFLGYAMTGFLFKNGDIGKVYTLSNTPFWIQIVLAVLAALLLVFVAYKMTVPYLQFSYKKEWVENGKSRKNFSFHTLFLPWIIGSLIVTILYLPIIALISIIYPIMSGMIFIFPWQNAEGAEAVKTSSNQEIGKLSLLGIGILLLLILVFKFILATGIEL</sequence>
<dbReference type="AlphaFoldDB" id="A0A368P3S7"/>
<feature type="transmembrane region" description="Helical" evidence="1">
    <location>
        <begin position="12"/>
        <end position="33"/>
    </location>
</feature>
<feature type="transmembrane region" description="Helical" evidence="1">
    <location>
        <begin position="179"/>
        <end position="197"/>
    </location>
</feature>
<keyword evidence="3" id="KW-1185">Reference proteome</keyword>
<dbReference type="OrthoDB" id="886653at2"/>
<evidence type="ECO:0000313" key="3">
    <source>
        <dbReference type="Proteomes" id="UP000252249"/>
    </source>
</evidence>
<proteinExistence type="predicted"/>